<protein>
    <recommendedName>
        <fullName evidence="2">FecR protein domain-containing protein</fullName>
    </recommendedName>
</protein>
<dbReference type="Gene3D" id="2.60.120.1440">
    <property type="match status" value="1"/>
</dbReference>
<keyword evidence="1" id="KW-1133">Transmembrane helix</keyword>
<accession>A0A2D0NH25</accession>
<feature type="transmembrane region" description="Helical" evidence="1">
    <location>
        <begin position="105"/>
        <end position="126"/>
    </location>
</feature>
<keyword evidence="1" id="KW-0472">Membrane</keyword>
<gene>
    <name evidence="3" type="ORF">CRP01_07475</name>
</gene>
<organism evidence="3 4">
    <name type="scientific">Flavilitoribacter nigricans (strain ATCC 23147 / DSM 23189 / NBRC 102662 / NCIMB 1420 / SS-2)</name>
    <name type="common">Lewinella nigricans</name>
    <dbReference type="NCBI Taxonomy" id="1122177"/>
    <lineage>
        <taxon>Bacteria</taxon>
        <taxon>Pseudomonadati</taxon>
        <taxon>Bacteroidota</taxon>
        <taxon>Saprospiria</taxon>
        <taxon>Saprospirales</taxon>
        <taxon>Lewinellaceae</taxon>
        <taxon>Flavilitoribacter</taxon>
    </lineage>
</organism>
<dbReference type="PIRSF" id="PIRSF018266">
    <property type="entry name" value="FecR"/>
    <property type="match status" value="1"/>
</dbReference>
<dbReference type="PANTHER" id="PTHR30273">
    <property type="entry name" value="PERIPLASMIC SIGNAL SENSOR AND SIGMA FACTOR ACTIVATOR FECR-RELATED"/>
    <property type="match status" value="1"/>
</dbReference>
<evidence type="ECO:0000313" key="3">
    <source>
        <dbReference type="EMBL" id="PHN07063.1"/>
    </source>
</evidence>
<dbReference type="Pfam" id="PF04773">
    <property type="entry name" value="FecR"/>
    <property type="match status" value="1"/>
</dbReference>
<dbReference type="PANTHER" id="PTHR30273:SF2">
    <property type="entry name" value="PROTEIN FECR"/>
    <property type="match status" value="1"/>
</dbReference>
<dbReference type="Gene3D" id="3.55.50.30">
    <property type="match status" value="1"/>
</dbReference>
<evidence type="ECO:0000259" key="2">
    <source>
        <dbReference type="Pfam" id="PF04773"/>
    </source>
</evidence>
<evidence type="ECO:0000256" key="1">
    <source>
        <dbReference type="SAM" id="Phobius"/>
    </source>
</evidence>
<dbReference type="InterPro" id="IPR006860">
    <property type="entry name" value="FecR"/>
</dbReference>
<dbReference type="GO" id="GO:0016989">
    <property type="term" value="F:sigma factor antagonist activity"/>
    <property type="evidence" value="ECO:0007669"/>
    <property type="project" value="TreeGrafter"/>
</dbReference>
<comment type="caution">
    <text evidence="3">The sequence shown here is derived from an EMBL/GenBank/DDBJ whole genome shotgun (WGS) entry which is preliminary data.</text>
</comment>
<dbReference type="EMBL" id="PDUD01000011">
    <property type="protein sequence ID" value="PHN07063.1"/>
    <property type="molecule type" value="Genomic_DNA"/>
</dbReference>
<dbReference type="Proteomes" id="UP000223913">
    <property type="component" value="Unassembled WGS sequence"/>
</dbReference>
<sequence>MKQSEKRTKPNHRMTSKEQLLAKYYRGECTREEMELLLDQLRDAKDEDYSDIMARLWRQLNDFPDLEDGAASRIMEKTLTKIGNMEDELGKAGSKPSRHSGSGRFFRRLSAAAAILALIAAGTWWIRSADSVELHTAYGEQRTISLPDQSTVILNANSNISFHQDWSEDEVRKVWLEGEAYFKVRKDTTDGRKFQVVTRDLTVEVLGTVFNVHTREEATQVFLEEGKINVDLEDQEEDILMDPGELVTYSVKTHIPQKRKIVEEAPSSWKDGTIILQEVTLRAIIQKMEEIYGVSSRVESQTLLDRTFNFPMPVNNLDTAVLLLMESTGLIIEQEDDELIVK</sequence>
<name>A0A2D0NH25_FLAN2</name>
<dbReference type="AlphaFoldDB" id="A0A2D0NH25"/>
<evidence type="ECO:0000313" key="4">
    <source>
        <dbReference type="Proteomes" id="UP000223913"/>
    </source>
</evidence>
<keyword evidence="1" id="KW-0812">Transmembrane</keyword>
<dbReference type="InterPro" id="IPR012373">
    <property type="entry name" value="Ferrdict_sens_TM"/>
</dbReference>
<proteinExistence type="predicted"/>
<reference evidence="3 4" key="1">
    <citation type="submission" date="2017-10" db="EMBL/GenBank/DDBJ databases">
        <title>The draft genome sequence of Lewinella nigricans NBRC 102662.</title>
        <authorList>
            <person name="Wang K."/>
        </authorList>
    </citation>
    <scope>NUCLEOTIDE SEQUENCE [LARGE SCALE GENOMIC DNA]</scope>
    <source>
        <strain evidence="3 4">NBRC 102662</strain>
    </source>
</reference>
<keyword evidence="4" id="KW-1185">Reference proteome</keyword>
<dbReference type="OrthoDB" id="1523489at2"/>
<feature type="domain" description="FecR protein" evidence="2">
    <location>
        <begin position="134"/>
        <end position="228"/>
    </location>
</feature>